<dbReference type="AlphaFoldDB" id="A0A109Q7A5"/>
<name>A0A109Q7A5_9GAMM</name>
<feature type="domain" description="SUF system FeS cluster assembly SufBD core" evidence="1">
    <location>
        <begin position="187"/>
        <end position="412"/>
    </location>
</feature>
<evidence type="ECO:0000313" key="2">
    <source>
        <dbReference type="EMBL" id="AMA64678.1"/>
    </source>
</evidence>
<dbReference type="Proteomes" id="UP000069926">
    <property type="component" value="Chromosome"/>
</dbReference>
<dbReference type="Pfam" id="PF01458">
    <property type="entry name" value="SUFBD_core"/>
    <property type="match status" value="1"/>
</dbReference>
<protein>
    <submittedName>
        <fullName evidence="2">FeS cluster assembly protein SufD</fullName>
    </submittedName>
</protein>
<sequence length="440" mass="50672">MDGLLTYSDKAKKKRIIKKLNQQAIKKFSSLFYNSERANEKKAQEYWKKAEKIGFPEFTNEEWQYTPLNKVLKSNYILEDSNEFHTITADQLNQLTISIDCWKIIFFNGYFISNLSSDNFGPYQIQIMDTLAQVPEPIIDNEIFLYLTKSLAAQPLFIRLKSHNHVKQPLYILNITSGSKYSNYINTSHYYYHIEIGSDCKSQVIEHFVSIDEKPHLTGSRLTVNIGDNSNFTHIKFNVENNRSNHFSHNDILSGKNNQIKSNNIFIGSSLLRHHTSVKLNGINSRIELNSLLLPKNKEIFDTRTYLEHNQPFCKSRQLHKTIAIDESKAIFNGMIKVSPIALKTDGKMTNNNLLFGKKAEINTKPQLEIYADDVQCSHGAIVGNIDDAQLFYLRSRGINVNYAKHIIMVSFTSEIIKSIDNKIVSNQIMYFIHKRLSGI</sequence>
<gene>
    <name evidence="2" type="primary">sufD</name>
    <name evidence="2" type="ORF">AUT07_00085</name>
</gene>
<dbReference type="PANTHER" id="PTHR43575:SF1">
    <property type="entry name" value="PROTEIN ABCI7, CHLOROPLASTIC"/>
    <property type="match status" value="1"/>
</dbReference>
<dbReference type="InterPro" id="IPR011542">
    <property type="entry name" value="SUF_FeS_clus_asmbl_SufD"/>
</dbReference>
<dbReference type="NCBIfam" id="TIGR01981">
    <property type="entry name" value="sufD"/>
    <property type="match status" value="1"/>
</dbReference>
<evidence type="ECO:0000259" key="1">
    <source>
        <dbReference type="Pfam" id="PF01458"/>
    </source>
</evidence>
<dbReference type="KEGG" id="asy:AUT07_00085"/>
<dbReference type="NCBIfam" id="NF008194">
    <property type="entry name" value="PRK10948.1"/>
    <property type="match status" value="1"/>
</dbReference>
<dbReference type="EMBL" id="CP013920">
    <property type="protein sequence ID" value="AMA64678.1"/>
    <property type="molecule type" value="Genomic_DNA"/>
</dbReference>
<organism evidence="2 3">
    <name type="scientific">Candidatus Arsenophonus lipoptenae</name>
    <dbReference type="NCBI Taxonomy" id="634113"/>
    <lineage>
        <taxon>Bacteria</taxon>
        <taxon>Pseudomonadati</taxon>
        <taxon>Pseudomonadota</taxon>
        <taxon>Gammaproteobacteria</taxon>
        <taxon>Enterobacterales</taxon>
        <taxon>Morganellaceae</taxon>
        <taxon>Arsenophonus</taxon>
    </lineage>
</organism>
<dbReference type="InterPro" id="IPR037284">
    <property type="entry name" value="SUF_FeS_clus_asmbl_SufBD_sf"/>
</dbReference>
<evidence type="ECO:0000313" key="3">
    <source>
        <dbReference type="Proteomes" id="UP000069926"/>
    </source>
</evidence>
<dbReference type="OrthoDB" id="9768262at2"/>
<dbReference type="GO" id="GO:0016226">
    <property type="term" value="P:iron-sulfur cluster assembly"/>
    <property type="evidence" value="ECO:0007669"/>
    <property type="project" value="InterPro"/>
</dbReference>
<reference evidence="2 3" key="1">
    <citation type="submission" date="2016-01" db="EMBL/GenBank/DDBJ databases">
        <title>Genome sequence of Ca. Arsenophonus lipopteni, the exclusive symbiont of a blood sucking fly Lipoptena cervi (Diptera: Hippoboscidae).</title>
        <authorList>
            <person name="Novakova E."/>
            <person name="Hypsa V."/>
            <person name="Nguyen P."/>
            <person name="Husnik F."/>
            <person name="Darby A.C."/>
        </authorList>
    </citation>
    <scope>NUCLEOTIDE SEQUENCE [LARGE SCALE GENOMIC DNA]</scope>
    <source>
        <strain evidence="2 3">CB</strain>
    </source>
</reference>
<dbReference type="InterPro" id="IPR000825">
    <property type="entry name" value="SUF_FeS_clus_asmbl_SufBD_core"/>
</dbReference>
<dbReference type="SUPFAM" id="SSF101960">
    <property type="entry name" value="Stabilizer of iron transporter SufD"/>
    <property type="match status" value="1"/>
</dbReference>
<dbReference type="PANTHER" id="PTHR43575">
    <property type="entry name" value="PROTEIN ABCI7, CHLOROPLASTIC"/>
    <property type="match status" value="1"/>
</dbReference>
<proteinExistence type="predicted"/>
<keyword evidence="3" id="KW-1185">Reference proteome</keyword>
<accession>A0A109Q7A5</accession>
<dbReference type="PATRIC" id="fig|634113.3.peg.83"/>
<dbReference type="STRING" id="634113.AUT07_00085"/>
<dbReference type="InterPro" id="IPR055346">
    <property type="entry name" value="Fe-S_cluster_assembly_SufBD"/>
</dbReference>